<keyword evidence="10 12" id="KW-0012">Acyltransferase</keyword>
<dbReference type="SUPFAM" id="SSF52777">
    <property type="entry name" value="CoA-dependent acyltransferases"/>
    <property type="match status" value="1"/>
</dbReference>
<evidence type="ECO:0000313" key="17">
    <source>
        <dbReference type="Proteomes" id="UP000011717"/>
    </source>
</evidence>
<dbReference type="PANTHER" id="PTHR43416">
    <property type="entry name" value="DIHYDROLIPOYLLYSINE-RESIDUE SUCCINYLTRANSFERASE COMPONENT OF 2-OXOGLUTARATE DEHYDROGENASE COMPLEX, MITOCHONDRIAL-RELATED"/>
    <property type="match status" value="1"/>
</dbReference>
<keyword evidence="7 12" id="KW-0816">Tricarboxylic acid cycle</keyword>
<accession>M2SBJ2</accession>
<comment type="similarity">
    <text evidence="3 12">Belongs to the 2-oxoacid dehydrogenase family.</text>
</comment>
<dbReference type="GO" id="GO:0006099">
    <property type="term" value="P:tricarboxylic acid cycle"/>
    <property type="evidence" value="ECO:0007669"/>
    <property type="project" value="UniProtKB-UniRule"/>
</dbReference>
<dbReference type="AlphaFoldDB" id="M2SBJ2"/>
<dbReference type="InterPro" id="IPR003016">
    <property type="entry name" value="2-oxoA_DH_lipoyl-BS"/>
</dbReference>
<dbReference type="Proteomes" id="UP000011717">
    <property type="component" value="Unassembled WGS sequence"/>
</dbReference>
<evidence type="ECO:0000259" key="14">
    <source>
        <dbReference type="PROSITE" id="PS50968"/>
    </source>
</evidence>
<dbReference type="Gene3D" id="2.40.50.100">
    <property type="match status" value="1"/>
</dbReference>
<dbReference type="PANTHER" id="PTHR43416:SF5">
    <property type="entry name" value="DIHYDROLIPOYLLYSINE-RESIDUE SUCCINYLTRANSFERASE COMPONENT OF 2-OXOGLUTARATE DEHYDROGENASE COMPLEX, MITOCHONDRIAL"/>
    <property type="match status" value="1"/>
</dbReference>
<dbReference type="GO" id="GO:0045252">
    <property type="term" value="C:oxoglutarate dehydrogenase complex"/>
    <property type="evidence" value="ECO:0007669"/>
    <property type="project" value="UniProtKB-UniRule"/>
</dbReference>
<comment type="function">
    <text evidence="1 12">E2 component of the 2-oxoglutarate dehydrogenase (OGDH) complex which catalyzes the second step in the conversion of 2-oxoglutarate to succinyl-CoA and CO(2).</text>
</comment>
<sequence>MPTDVVVPTLGESITEATVGEWLKQPGDSVEADEIIASLETDKVAVEVPAPTAGVLGEILAQEGDDVEVGAVLARIEAGGEGAAKTAAPKADKAEAAEDEDGSAEAEDSADEAAGGDDSASDALSPAVKKLLAEHDLDPSSIKGTGKGGRLLKEDVKRAVSGGAAKKSAGGAGETKTKIEDTAPAGAVDSRPLTKAAAGAGRNEERKRMTRLRQTIAKRLKEAQNTAAMLTTFNDVDMSAVMKARDQYKDMFEKKHGVRLGFMSFFTKACALALKDVPAVNASIEGDEIVYRDYADIGIAVSSPGGLVVPILKDADKLSFADTEKAIGDFGRRARDGELKLEELQGGTFTISNGGVFGSLLSTPILNPPQSGVLGMHRIEERPVVVDGEIVIRPMMYLALSYDHRIVDGREAVTFLVRVKEAIEDPTRLVLDL</sequence>
<feature type="domain" description="Peripheral subunit-binding (PSBD)" evidence="15">
    <location>
        <begin position="123"/>
        <end position="160"/>
    </location>
</feature>
<reference evidence="16 17" key="1">
    <citation type="journal article" date="2013" name="Genome Announc.">
        <title>Draft Genome Sequence of Strain JLT2015T, Belonging to the Family Sphingomonadaceae of the Alphaproteobacteria.</title>
        <authorList>
            <person name="Tang K."/>
            <person name="Liu K."/>
            <person name="Li S."/>
            <person name="Jiao N."/>
        </authorList>
    </citation>
    <scope>NUCLEOTIDE SEQUENCE [LARGE SCALE GENOMIC DNA]</scope>
    <source>
        <strain evidence="16 17">JLT2015</strain>
    </source>
</reference>
<dbReference type="InterPro" id="IPR023213">
    <property type="entry name" value="CAT-like_dom_sf"/>
</dbReference>
<dbReference type="Gene3D" id="4.10.320.10">
    <property type="entry name" value="E3-binding domain"/>
    <property type="match status" value="1"/>
</dbReference>
<evidence type="ECO:0000256" key="3">
    <source>
        <dbReference type="ARBA" id="ARBA00007317"/>
    </source>
</evidence>
<evidence type="ECO:0000256" key="4">
    <source>
        <dbReference type="ARBA" id="ARBA00011666"/>
    </source>
</evidence>
<comment type="caution">
    <text evidence="16">The sequence shown here is derived from an EMBL/GenBank/DDBJ whole genome shotgun (WGS) entry which is preliminary data.</text>
</comment>
<dbReference type="GO" id="GO:0033512">
    <property type="term" value="P:L-lysine catabolic process to acetyl-CoA via saccharopine"/>
    <property type="evidence" value="ECO:0007669"/>
    <property type="project" value="UniProtKB-UniRule"/>
</dbReference>
<dbReference type="NCBIfam" id="TIGR01347">
    <property type="entry name" value="sucB"/>
    <property type="match status" value="1"/>
</dbReference>
<protein>
    <recommendedName>
        <fullName evidence="6 12">Dihydrolipoyllysine-residue succinyltransferase component of 2-oxoglutarate dehydrogenase complex</fullName>
        <ecNumber evidence="5 12">2.3.1.61</ecNumber>
    </recommendedName>
    <alternativeName>
        <fullName evidence="12">2-oxoglutarate dehydrogenase complex component E2</fullName>
    </alternativeName>
</protein>
<evidence type="ECO:0000259" key="15">
    <source>
        <dbReference type="PROSITE" id="PS51826"/>
    </source>
</evidence>
<comment type="cofactor">
    <cofactor evidence="12">
        <name>(R)-lipoate</name>
        <dbReference type="ChEBI" id="CHEBI:83088"/>
    </cofactor>
    <text evidence="12">Binds 1 lipoyl cofactor covalently.</text>
</comment>
<dbReference type="PROSITE" id="PS51826">
    <property type="entry name" value="PSBD"/>
    <property type="match status" value="1"/>
</dbReference>
<comment type="pathway">
    <text evidence="2 12">Amino-acid degradation; L-lysine degradation via saccharopine pathway; glutaryl-CoA from L-lysine: step 6/6.</text>
</comment>
<comment type="subunit">
    <text evidence="4">Forms a 24-polypeptide structural core with octahedral symmetry. Part of the 2-oxoglutarate dehydrogenase (OGDH) complex composed of E1 (2-oxoglutarate dehydrogenase), E2 (dihydrolipoamide succinyltransferase) and E3 (dihydrolipoamide dehydrogenase); the complex contains multiple copies of the three enzymatic components (E1, E2 and E3).</text>
</comment>
<dbReference type="GO" id="GO:0005829">
    <property type="term" value="C:cytosol"/>
    <property type="evidence" value="ECO:0007669"/>
    <property type="project" value="TreeGrafter"/>
</dbReference>
<dbReference type="GO" id="GO:0004149">
    <property type="term" value="F:dihydrolipoyllysine-residue succinyltransferase activity"/>
    <property type="evidence" value="ECO:0007669"/>
    <property type="project" value="UniProtKB-UniRule"/>
</dbReference>
<evidence type="ECO:0000256" key="2">
    <source>
        <dbReference type="ARBA" id="ARBA00005145"/>
    </source>
</evidence>
<gene>
    <name evidence="16" type="ORF">C725_1780</name>
</gene>
<evidence type="ECO:0000256" key="1">
    <source>
        <dbReference type="ARBA" id="ARBA00004052"/>
    </source>
</evidence>
<dbReference type="FunFam" id="3.30.559.10:FF:000007">
    <property type="entry name" value="Dihydrolipoamide acetyltransferase component of pyruvate dehydrogenase complex"/>
    <property type="match status" value="1"/>
</dbReference>
<dbReference type="CDD" id="cd06849">
    <property type="entry name" value="lipoyl_domain"/>
    <property type="match status" value="1"/>
</dbReference>
<evidence type="ECO:0000256" key="13">
    <source>
        <dbReference type="SAM" id="MobiDB-lite"/>
    </source>
</evidence>
<dbReference type="PROSITE" id="PS50968">
    <property type="entry name" value="BIOTINYL_LIPOYL"/>
    <property type="match status" value="1"/>
</dbReference>
<dbReference type="Pfam" id="PF00364">
    <property type="entry name" value="Biotin_lipoyl"/>
    <property type="match status" value="1"/>
</dbReference>
<dbReference type="RefSeq" id="WP_008601996.1">
    <property type="nucleotide sequence ID" value="NZ_AMRV01000005.1"/>
</dbReference>
<feature type="compositionally biased region" description="Acidic residues" evidence="13">
    <location>
        <begin position="97"/>
        <end position="115"/>
    </location>
</feature>
<evidence type="ECO:0000256" key="8">
    <source>
        <dbReference type="ARBA" id="ARBA00022679"/>
    </source>
</evidence>
<evidence type="ECO:0000313" key="16">
    <source>
        <dbReference type="EMBL" id="EMD82740.1"/>
    </source>
</evidence>
<evidence type="ECO:0000256" key="6">
    <source>
        <dbReference type="ARBA" id="ARBA00019511"/>
    </source>
</evidence>
<dbReference type="InterPro" id="IPR036625">
    <property type="entry name" value="E3-bd_dom_sf"/>
</dbReference>
<feature type="region of interest" description="Disordered" evidence="13">
    <location>
        <begin position="80"/>
        <end position="124"/>
    </location>
</feature>
<dbReference type="InterPro" id="IPR004167">
    <property type="entry name" value="PSBD"/>
</dbReference>
<proteinExistence type="inferred from homology"/>
<keyword evidence="8 12" id="KW-0808">Transferase</keyword>
<dbReference type="SUPFAM" id="SSF51230">
    <property type="entry name" value="Single hybrid motif"/>
    <property type="match status" value="1"/>
</dbReference>
<comment type="catalytic activity">
    <reaction evidence="11 12">
        <text>N(6)-[(R)-dihydrolipoyl]-L-lysyl-[protein] + succinyl-CoA = N(6)-[(R)-S(8)-succinyldihydrolipoyl]-L-lysyl-[protein] + CoA</text>
        <dbReference type="Rhea" id="RHEA:15213"/>
        <dbReference type="Rhea" id="RHEA-COMP:10475"/>
        <dbReference type="Rhea" id="RHEA-COMP:20092"/>
        <dbReference type="ChEBI" id="CHEBI:57287"/>
        <dbReference type="ChEBI" id="CHEBI:57292"/>
        <dbReference type="ChEBI" id="CHEBI:83100"/>
        <dbReference type="ChEBI" id="CHEBI:83120"/>
        <dbReference type="EC" id="2.3.1.61"/>
    </reaction>
</comment>
<dbReference type="EMBL" id="AMRV01000005">
    <property type="protein sequence ID" value="EMD82740.1"/>
    <property type="molecule type" value="Genomic_DNA"/>
</dbReference>
<evidence type="ECO:0000256" key="11">
    <source>
        <dbReference type="ARBA" id="ARBA00052761"/>
    </source>
</evidence>
<dbReference type="EC" id="2.3.1.61" evidence="5 12"/>
<dbReference type="SUPFAM" id="SSF47005">
    <property type="entry name" value="Peripheral subunit-binding domain of 2-oxo acid dehydrogenase complex"/>
    <property type="match status" value="1"/>
</dbReference>
<feature type="domain" description="Lipoyl-binding" evidence="14">
    <location>
        <begin position="2"/>
        <end position="77"/>
    </location>
</feature>
<dbReference type="PROSITE" id="PS00189">
    <property type="entry name" value="LIPOYL"/>
    <property type="match status" value="1"/>
</dbReference>
<dbReference type="UniPathway" id="UPA00868">
    <property type="reaction ID" value="UER00840"/>
</dbReference>
<keyword evidence="17" id="KW-1185">Reference proteome</keyword>
<feature type="region of interest" description="Disordered" evidence="13">
    <location>
        <begin position="161"/>
        <end position="208"/>
    </location>
</feature>
<organism evidence="16 17">
    <name type="scientific">Pacificimonas flava</name>
    <dbReference type="NCBI Taxonomy" id="1234595"/>
    <lineage>
        <taxon>Bacteria</taxon>
        <taxon>Pseudomonadati</taxon>
        <taxon>Pseudomonadota</taxon>
        <taxon>Alphaproteobacteria</taxon>
        <taxon>Sphingomonadales</taxon>
        <taxon>Sphingosinicellaceae</taxon>
        <taxon>Pacificimonas</taxon>
    </lineage>
</organism>
<evidence type="ECO:0000256" key="9">
    <source>
        <dbReference type="ARBA" id="ARBA00022823"/>
    </source>
</evidence>
<dbReference type="OrthoDB" id="9805770at2"/>
<dbReference type="PATRIC" id="fig|1234595.3.peg.1783"/>
<evidence type="ECO:0000256" key="7">
    <source>
        <dbReference type="ARBA" id="ARBA00022532"/>
    </source>
</evidence>
<keyword evidence="9 12" id="KW-0450">Lipoyl</keyword>
<dbReference type="Pfam" id="PF00198">
    <property type="entry name" value="2-oxoacid_dh"/>
    <property type="match status" value="1"/>
</dbReference>
<dbReference type="Pfam" id="PF02817">
    <property type="entry name" value="E3_binding"/>
    <property type="match status" value="1"/>
</dbReference>
<evidence type="ECO:0000256" key="10">
    <source>
        <dbReference type="ARBA" id="ARBA00023315"/>
    </source>
</evidence>
<dbReference type="NCBIfam" id="NF004309">
    <property type="entry name" value="PRK05704.1"/>
    <property type="match status" value="1"/>
</dbReference>
<evidence type="ECO:0000256" key="5">
    <source>
        <dbReference type="ARBA" id="ARBA00012945"/>
    </source>
</evidence>
<dbReference type="InterPro" id="IPR011053">
    <property type="entry name" value="Single_hybrid_motif"/>
</dbReference>
<dbReference type="Gene3D" id="3.30.559.10">
    <property type="entry name" value="Chloramphenicol acetyltransferase-like domain"/>
    <property type="match status" value="1"/>
</dbReference>
<dbReference type="InterPro" id="IPR006255">
    <property type="entry name" value="SucB"/>
</dbReference>
<dbReference type="InterPro" id="IPR000089">
    <property type="entry name" value="Biotin_lipoyl"/>
</dbReference>
<name>M2SBJ2_9SPHN</name>
<dbReference type="InterPro" id="IPR050537">
    <property type="entry name" value="2-oxoacid_dehydrogenase"/>
</dbReference>
<dbReference type="InterPro" id="IPR001078">
    <property type="entry name" value="2-oxoacid_DH_actylTfrase"/>
</dbReference>
<evidence type="ECO:0000256" key="12">
    <source>
        <dbReference type="RuleBase" id="RU361138"/>
    </source>
</evidence>